<keyword evidence="2" id="KW-1185">Reference proteome</keyword>
<evidence type="ECO:0008006" key="3">
    <source>
        <dbReference type="Google" id="ProtNLM"/>
    </source>
</evidence>
<accession>A0ABX8ZTD8</accession>
<sequence>MLGDRHTAPGLIGPSHPQLLEARTGPELFEAVRGLMRMQDWPCELEMVPDDPVHQPDETFFEGMGACGTCSVVDGVATIRYSSQMLANPDALAGTFAHELCHFLLWEAGDPPGGPGLMEHSTDCAAAYLGFGVLLANSARTFAKWQDDLYAYWQSSTAGYLSEQSLVTATAATAALHGFDLGPAESGLKPYLRSDLKKAKRALAKNHPDLGSSLSEIDLLEYNYA</sequence>
<evidence type="ECO:0000313" key="1">
    <source>
        <dbReference type="EMBL" id="QZD92157.1"/>
    </source>
</evidence>
<dbReference type="EMBL" id="CP081296">
    <property type="protein sequence ID" value="QZD92157.1"/>
    <property type="molecule type" value="Genomic_DNA"/>
</dbReference>
<name>A0ABX8ZTD8_9SPHN</name>
<dbReference type="RefSeq" id="WP_221427859.1">
    <property type="nucleotide sequence ID" value="NZ_CP081296.1"/>
</dbReference>
<evidence type="ECO:0000313" key="2">
    <source>
        <dbReference type="Proteomes" id="UP000824300"/>
    </source>
</evidence>
<organism evidence="1 2">
    <name type="scientific">Qipengyuania xiapuensis</name>
    <dbReference type="NCBI Taxonomy" id="2867236"/>
    <lineage>
        <taxon>Bacteria</taxon>
        <taxon>Pseudomonadati</taxon>
        <taxon>Pseudomonadota</taxon>
        <taxon>Alphaproteobacteria</taxon>
        <taxon>Sphingomonadales</taxon>
        <taxon>Erythrobacteraceae</taxon>
        <taxon>Qipengyuania</taxon>
    </lineage>
</organism>
<gene>
    <name evidence="1" type="ORF">K3162_11520</name>
</gene>
<protein>
    <recommendedName>
        <fullName evidence="3">Peptidase MA superfamily protein</fullName>
    </recommendedName>
</protein>
<proteinExistence type="predicted"/>
<dbReference type="Proteomes" id="UP000824300">
    <property type="component" value="Chromosome"/>
</dbReference>
<reference evidence="1 2" key="1">
    <citation type="submission" date="2021-08" db="EMBL/GenBank/DDBJ databases">
        <title>Comparative Genomics Analysis of the Genus Qipengyuania Reveals Extensive Genetic Diversity and Metabolic Versatility, Including the Description of Fifteen Novel Species.</title>
        <authorList>
            <person name="Liu Y."/>
        </authorList>
    </citation>
    <scope>NUCLEOTIDE SEQUENCE [LARGE SCALE GENOMIC DNA]</scope>
    <source>
        <strain evidence="1 2">1NDW3</strain>
    </source>
</reference>